<name>A0ABU9DZQ6_9FLAO</name>
<proteinExistence type="predicted"/>
<comment type="caution">
    <text evidence="1">The sequence shown here is derived from an EMBL/GenBank/DDBJ whole genome shotgun (WGS) entry which is preliminary data.</text>
</comment>
<dbReference type="EMBL" id="JBBPCB010000003">
    <property type="protein sequence ID" value="MEK8179873.1"/>
    <property type="molecule type" value="Genomic_DNA"/>
</dbReference>
<keyword evidence="2" id="KW-1185">Reference proteome</keyword>
<evidence type="ECO:0000313" key="1">
    <source>
        <dbReference type="EMBL" id="MEK8179873.1"/>
    </source>
</evidence>
<accession>A0ABU9DZQ6</accession>
<organism evidence="1 2">
    <name type="scientific">Flavobacterium buctense</name>
    <dbReference type="NCBI Taxonomy" id="1648146"/>
    <lineage>
        <taxon>Bacteria</taxon>
        <taxon>Pseudomonadati</taxon>
        <taxon>Bacteroidota</taxon>
        <taxon>Flavobacteriia</taxon>
        <taxon>Flavobacteriales</taxon>
        <taxon>Flavobacteriaceae</taxon>
        <taxon>Flavobacterium</taxon>
    </lineage>
</organism>
<dbReference type="RefSeq" id="WP_187660350.1">
    <property type="nucleotide sequence ID" value="NZ_JACTAB010000004.1"/>
</dbReference>
<evidence type="ECO:0000313" key="2">
    <source>
        <dbReference type="Proteomes" id="UP001491349"/>
    </source>
</evidence>
<gene>
    <name evidence="1" type="ORF">WMW71_05925</name>
</gene>
<reference evidence="1 2" key="1">
    <citation type="submission" date="2024-04" db="EMBL/GenBank/DDBJ databases">
        <title>draft genome sequnece of Flavobacterium buctense JCM 30750.</title>
        <authorList>
            <person name="Kim D.-U."/>
        </authorList>
    </citation>
    <scope>NUCLEOTIDE SEQUENCE [LARGE SCALE GENOMIC DNA]</scope>
    <source>
        <strain evidence="1 2">JCM 30750</strain>
    </source>
</reference>
<protein>
    <submittedName>
        <fullName evidence="1">Uncharacterized protein</fullName>
    </submittedName>
</protein>
<dbReference type="Proteomes" id="UP001491349">
    <property type="component" value="Unassembled WGS sequence"/>
</dbReference>
<sequence>MKTLNQLMQDIIQLTTEIETKYPELYKYLNETPLTLCETASERVHTTELELYLETLKSLLQHHIETHLNNK</sequence>